<feature type="transmembrane region" description="Helical" evidence="1">
    <location>
        <begin position="6"/>
        <end position="25"/>
    </location>
</feature>
<comment type="caution">
    <text evidence="2">The sequence shown here is derived from an EMBL/GenBank/DDBJ whole genome shotgun (WGS) entry which is preliminary data.</text>
</comment>
<evidence type="ECO:0000313" key="4">
    <source>
        <dbReference type="Proteomes" id="UP000718281"/>
    </source>
</evidence>
<accession>A0A934X7C6</accession>
<keyword evidence="1" id="KW-1133">Transmembrane helix</keyword>
<protein>
    <submittedName>
        <fullName evidence="2">DUF3592 domain-containing protein</fullName>
    </submittedName>
</protein>
<dbReference type="EMBL" id="JADIXZ010000004">
    <property type="protein sequence ID" value="MBK6301434.1"/>
    <property type="molecule type" value="Genomic_DNA"/>
</dbReference>
<sequence length="143" mass="15309">MSNHGGEIAGTLIGLFWVLLGWWMIAVGRRRGRVGGDWVPAVGTIVDKSGGTEGLFLRNPHIRYAAPDGSEHIVASRSHGDLWEPGQSVDILVDPTEPGRAALLTHAARATPYVVIGWFIIVVGLLTLIASLMLAVWVPPPST</sequence>
<reference evidence="4 5" key="1">
    <citation type="submission" date="2020-10" db="EMBL/GenBank/DDBJ databases">
        <title>Connecting structure to function with the recovery of over 1000 high-quality activated sludge metagenome-assembled genomes encoding full-length rRNA genes using long-read sequencing.</title>
        <authorList>
            <person name="Singleton C.M."/>
            <person name="Petriglieri F."/>
            <person name="Kristensen J.M."/>
            <person name="Kirkegaard R.H."/>
            <person name="Michaelsen T.Y."/>
            <person name="Andersen M.H."/>
            <person name="Karst S.M."/>
            <person name="Dueholm M.S."/>
            <person name="Nielsen P.H."/>
            <person name="Albertsen M."/>
        </authorList>
    </citation>
    <scope>NUCLEOTIDE SEQUENCE [LARGE SCALE GENOMIC DNA]</scope>
    <source>
        <strain evidence="2">AalE_18-Q3-R2-46_BAT3C.188</strain>
        <strain evidence="3">Ega_18-Q3-R5-49_MAXAC.001</strain>
    </source>
</reference>
<evidence type="ECO:0000313" key="3">
    <source>
        <dbReference type="EMBL" id="MBK7272141.1"/>
    </source>
</evidence>
<organism evidence="2 4">
    <name type="scientific">Candidatus Phosphoribacter hodrii</name>
    <dbReference type="NCBI Taxonomy" id="2953743"/>
    <lineage>
        <taxon>Bacteria</taxon>
        <taxon>Bacillati</taxon>
        <taxon>Actinomycetota</taxon>
        <taxon>Actinomycetes</taxon>
        <taxon>Micrococcales</taxon>
        <taxon>Dermatophilaceae</taxon>
        <taxon>Candidatus Phosphoribacter</taxon>
    </lineage>
</organism>
<evidence type="ECO:0000313" key="2">
    <source>
        <dbReference type="EMBL" id="MBK6301434.1"/>
    </source>
</evidence>
<keyword evidence="1" id="KW-0812">Transmembrane</keyword>
<keyword evidence="1" id="KW-0472">Membrane</keyword>
<evidence type="ECO:0000256" key="1">
    <source>
        <dbReference type="SAM" id="Phobius"/>
    </source>
</evidence>
<dbReference type="AlphaFoldDB" id="A0A934X7C6"/>
<dbReference type="EMBL" id="JADJIB010000001">
    <property type="protein sequence ID" value="MBK7272141.1"/>
    <property type="molecule type" value="Genomic_DNA"/>
</dbReference>
<dbReference type="Proteomes" id="UP000726105">
    <property type="component" value="Unassembled WGS sequence"/>
</dbReference>
<feature type="transmembrane region" description="Helical" evidence="1">
    <location>
        <begin position="113"/>
        <end position="138"/>
    </location>
</feature>
<name>A0A934X7C6_9MICO</name>
<proteinExistence type="predicted"/>
<dbReference type="Proteomes" id="UP000718281">
    <property type="component" value="Unassembled WGS sequence"/>
</dbReference>
<gene>
    <name evidence="2" type="ORF">IPF40_10465</name>
    <name evidence="3" type="ORF">IPI13_02935</name>
</gene>
<evidence type="ECO:0000313" key="5">
    <source>
        <dbReference type="Proteomes" id="UP000726105"/>
    </source>
</evidence>